<dbReference type="Pfam" id="PF02641">
    <property type="entry name" value="DUF190"/>
    <property type="match status" value="1"/>
</dbReference>
<dbReference type="OrthoDB" id="9795599at2"/>
<dbReference type="Gene3D" id="3.30.70.120">
    <property type="match status" value="1"/>
</dbReference>
<dbReference type="RefSeq" id="WP_089322279.1">
    <property type="nucleotide sequence ID" value="NZ_FZOB01000001.1"/>
</dbReference>
<dbReference type="InterPro" id="IPR011322">
    <property type="entry name" value="N-reg_PII-like_a/b"/>
</dbReference>
<accession>A0A238XVN1</accession>
<comment type="similarity">
    <text evidence="1">Belongs to the UPF0166 family.</text>
</comment>
<reference evidence="3" key="1">
    <citation type="submission" date="2017-06" db="EMBL/GenBank/DDBJ databases">
        <authorList>
            <person name="Varghese N."/>
            <person name="Submissions S."/>
        </authorList>
    </citation>
    <scope>NUCLEOTIDE SEQUENCE [LARGE SCALE GENOMIC DNA]</scope>
    <source>
        <strain evidence="3">DSM 15668</strain>
    </source>
</reference>
<keyword evidence="3" id="KW-1185">Reference proteome</keyword>
<dbReference type="AlphaFoldDB" id="A0A238XVN1"/>
<dbReference type="InterPro" id="IPR015867">
    <property type="entry name" value="N-reg_PII/ATP_PRibTrfase_C"/>
</dbReference>
<sequence>MKKEKLLKIYIDSEDKYNGKPLWKVILSKAKESGIAGATVLKAVAGIGSHSKIHTINLLSLSINIPLIIEIVDLEEKIEKFINILDEIVEEGLITVQDVEVKIYRHR</sequence>
<protein>
    <submittedName>
        <fullName evidence="2">Uncharacterized protein</fullName>
    </submittedName>
</protein>
<name>A0A238XVN1_9BACT</name>
<organism evidence="2 3">
    <name type="scientific">Desulfurobacterium atlanticum</name>
    <dbReference type="NCBI Taxonomy" id="240169"/>
    <lineage>
        <taxon>Bacteria</taxon>
        <taxon>Pseudomonadati</taxon>
        <taxon>Aquificota</taxon>
        <taxon>Aquificia</taxon>
        <taxon>Desulfurobacteriales</taxon>
        <taxon>Desulfurobacteriaceae</taxon>
        <taxon>Desulfurobacterium</taxon>
    </lineage>
</organism>
<dbReference type="PANTHER" id="PTHR35983">
    <property type="entry name" value="UPF0166 PROTEIN TM_0021"/>
    <property type="match status" value="1"/>
</dbReference>
<dbReference type="InterPro" id="IPR003793">
    <property type="entry name" value="UPF0166"/>
</dbReference>
<evidence type="ECO:0000313" key="2">
    <source>
        <dbReference type="EMBL" id="SNR62049.1"/>
    </source>
</evidence>
<proteinExistence type="inferred from homology"/>
<dbReference type="EMBL" id="FZOB01000001">
    <property type="protein sequence ID" value="SNR62049.1"/>
    <property type="molecule type" value="Genomic_DNA"/>
</dbReference>
<dbReference type="PANTHER" id="PTHR35983:SF1">
    <property type="entry name" value="UPF0166 PROTEIN TM_0021"/>
    <property type="match status" value="1"/>
</dbReference>
<evidence type="ECO:0000313" key="3">
    <source>
        <dbReference type="Proteomes" id="UP000198405"/>
    </source>
</evidence>
<gene>
    <name evidence="2" type="ORF">SAMN06265340_101250</name>
</gene>
<dbReference type="SUPFAM" id="SSF54913">
    <property type="entry name" value="GlnB-like"/>
    <property type="match status" value="1"/>
</dbReference>
<dbReference type="Proteomes" id="UP000198405">
    <property type="component" value="Unassembled WGS sequence"/>
</dbReference>
<evidence type="ECO:0000256" key="1">
    <source>
        <dbReference type="ARBA" id="ARBA00010554"/>
    </source>
</evidence>